<keyword evidence="2 4" id="KW-0328">Glycosyltransferase</keyword>
<keyword evidence="7" id="KW-1185">Reference proteome</keyword>
<dbReference type="GO" id="GO:0035251">
    <property type="term" value="F:UDP-glucosyltransferase activity"/>
    <property type="evidence" value="ECO:0007669"/>
    <property type="project" value="TreeGrafter"/>
</dbReference>
<dbReference type="Gene3D" id="3.40.50.2000">
    <property type="entry name" value="Glycogen Phosphorylase B"/>
    <property type="match status" value="2"/>
</dbReference>
<organism evidence="6 7">
    <name type="scientific">Vigna unguiculata</name>
    <name type="common">Cowpea</name>
    <dbReference type="NCBI Taxonomy" id="3917"/>
    <lineage>
        <taxon>Eukaryota</taxon>
        <taxon>Viridiplantae</taxon>
        <taxon>Streptophyta</taxon>
        <taxon>Embryophyta</taxon>
        <taxon>Tracheophyta</taxon>
        <taxon>Spermatophyta</taxon>
        <taxon>Magnoliopsida</taxon>
        <taxon>eudicotyledons</taxon>
        <taxon>Gunneridae</taxon>
        <taxon>Pentapetalae</taxon>
        <taxon>rosids</taxon>
        <taxon>fabids</taxon>
        <taxon>Fabales</taxon>
        <taxon>Fabaceae</taxon>
        <taxon>Papilionoideae</taxon>
        <taxon>50 kb inversion clade</taxon>
        <taxon>NPAAA clade</taxon>
        <taxon>indigoferoid/millettioid clade</taxon>
        <taxon>Phaseoleae</taxon>
        <taxon>Vigna</taxon>
    </lineage>
</organism>
<evidence type="ECO:0000256" key="4">
    <source>
        <dbReference type="RuleBase" id="RU003718"/>
    </source>
</evidence>
<dbReference type="PANTHER" id="PTHR48047:SF182">
    <property type="entry name" value="GLYCOSYLTRANSFERASE"/>
    <property type="match status" value="1"/>
</dbReference>
<dbReference type="SUPFAM" id="SSF53756">
    <property type="entry name" value="UDP-Glycosyltransferase/glycogen phosphorylase"/>
    <property type="match status" value="1"/>
</dbReference>
<evidence type="ECO:0000256" key="2">
    <source>
        <dbReference type="ARBA" id="ARBA00022676"/>
    </source>
</evidence>
<evidence type="ECO:0000256" key="3">
    <source>
        <dbReference type="ARBA" id="ARBA00022679"/>
    </source>
</evidence>
<dbReference type="InterPro" id="IPR002213">
    <property type="entry name" value="UDP_glucos_trans"/>
</dbReference>
<sequence>MKAQWQDKLNVLFLPYPTPGHMIPMVDTARLFSKHGASVTIIATQSNALTFQKAIEGDFSCGYDIRTQVIPFPADHVGLPDGVENIRDSTTPETLGQISHGISMLKDQIELLFQDLQPDCIVTDICYPWTVESATKLGIPRLFFYSSSYFSNCVSHSIRKHRPHENLVSDAHKFTVPGLPQRIEMTPSQVAEWERTKNETTGYFDAMFESEAKSYGALYNSFHELESVYEQLHQSALGIKSWTIGPVSSWVNKDDEQKANRGHKEDLEEEPQWLNWLNSKQNESVLYVCFGSLVWLPHAQLVELAHALEHSGHSFIWVIRKKDGNENEDSFLQEFEKKMKENKKGFIIWNWTPQLLILDHPAIGGMVTHCGWNSILESVSAGLPMITWPIFAEQSYNEKLVVDILKIGLPVGVNESTFWMNLGDEAMVRREDIVKVVVLLMGSSQVSKEMRKRARKLSDAAKRTIEEGGHYYNNLTQLIDELKSLKISKTCRSTVDN</sequence>
<dbReference type="CDD" id="cd03784">
    <property type="entry name" value="GT1_Gtf-like"/>
    <property type="match status" value="1"/>
</dbReference>
<evidence type="ECO:0000313" key="7">
    <source>
        <dbReference type="Proteomes" id="UP000501690"/>
    </source>
</evidence>
<protein>
    <recommendedName>
        <fullName evidence="5">Glycosyltransferase</fullName>
        <ecNumber evidence="5">2.4.1.-</ecNumber>
    </recommendedName>
</protein>
<dbReference type="InterPro" id="IPR035595">
    <property type="entry name" value="UDP_glycos_trans_CS"/>
</dbReference>
<dbReference type="PROSITE" id="PS00375">
    <property type="entry name" value="UDPGT"/>
    <property type="match status" value="1"/>
</dbReference>
<dbReference type="FunFam" id="3.40.50.2000:FF:000071">
    <property type="entry name" value="Glycosyltransferase"/>
    <property type="match status" value="1"/>
</dbReference>
<dbReference type="EC" id="2.4.1.-" evidence="5"/>
<evidence type="ECO:0000256" key="5">
    <source>
        <dbReference type="RuleBase" id="RU362057"/>
    </source>
</evidence>
<name>A0A4D6NGH8_VIGUN</name>
<keyword evidence="3 4" id="KW-0808">Transferase</keyword>
<reference evidence="6 7" key="1">
    <citation type="submission" date="2019-04" db="EMBL/GenBank/DDBJ databases">
        <title>An improved genome assembly and genetic linkage map for asparagus bean, Vigna unguiculata ssp. sesquipedialis.</title>
        <authorList>
            <person name="Xia Q."/>
            <person name="Zhang R."/>
            <person name="Dong Y."/>
        </authorList>
    </citation>
    <scope>NUCLEOTIDE SEQUENCE [LARGE SCALE GENOMIC DNA]</scope>
    <source>
        <tissue evidence="6">Leaf</tissue>
    </source>
</reference>
<dbReference type="Proteomes" id="UP000501690">
    <property type="component" value="Linkage Group LG10"/>
</dbReference>
<gene>
    <name evidence="6" type="ORF">DEO72_LG10g3291</name>
</gene>
<dbReference type="EMBL" id="CP039354">
    <property type="protein sequence ID" value="QCE12051.1"/>
    <property type="molecule type" value="Genomic_DNA"/>
</dbReference>
<evidence type="ECO:0000256" key="1">
    <source>
        <dbReference type="ARBA" id="ARBA00009995"/>
    </source>
</evidence>
<dbReference type="FunFam" id="3.40.50.2000:FF:000047">
    <property type="entry name" value="Glycosyltransferase"/>
    <property type="match status" value="1"/>
</dbReference>
<accession>A0A4D6NGH8</accession>
<dbReference type="AlphaFoldDB" id="A0A4D6NGH8"/>
<comment type="similarity">
    <text evidence="1 4">Belongs to the UDP-glycosyltransferase family.</text>
</comment>
<proteinExistence type="inferred from homology"/>
<dbReference type="PANTHER" id="PTHR48047">
    <property type="entry name" value="GLYCOSYLTRANSFERASE"/>
    <property type="match status" value="1"/>
</dbReference>
<evidence type="ECO:0000313" key="6">
    <source>
        <dbReference type="EMBL" id="QCE12051.1"/>
    </source>
</evidence>
<dbReference type="Pfam" id="PF00201">
    <property type="entry name" value="UDPGT"/>
    <property type="match status" value="1"/>
</dbReference>